<dbReference type="HOGENOM" id="CLU_050210_0_0_11"/>
<sequence length="349" mass="36703">MSVITRWAIVAPASLGLGWLFSYLNVPAAWILAAILASGGMALTTGRELPVNDNFYALCRGFIGIMAAVPLTMVPAKQLLPYLPAGIIIGLITVLVGVAGGVALHRSQPKDISWETGILSMLPGGASMMPALATELGADYRYVTLTQFLRLLVVSVTLPLVVAFLDTPGAANGIWGTAEGNPWWIVVLIFVVALLGERIGKLLHLPAAAVLGPLLLTVAVSFVLPNQYSMEPLPVLQIMAFLSIGWVCGGGLSVPTLKAFAKQLPITFGSIAAVILACAATAVPLMMVLNISYFESYLATSPGALETVLALSAEGGAGPAVVALQLIRLILVLIIAGYLPQLLRLFRRR</sequence>
<protein>
    <submittedName>
        <fullName evidence="1">Membrane protein AbrB duplication</fullName>
    </submittedName>
</protein>
<dbReference type="InterPro" id="IPR007820">
    <property type="entry name" value="AbrB_fam"/>
</dbReference>
<reference evidence="1 2" key="1">
    <citation type="journal article" date="2015" name="Genome Announc.">
        <title>Complete Genome Sequence of Corynebacterium camporealensis DSM 44610, Isolated from the Milk of a Manchega Sheep with Subclinical Mastitis.</title>
        <authorList>
            <person name="Ruckert C."/>
            <person name="Albersmeier A."/>
            <person name="Winkler A."/>
            <person name="Tauch A."/>
        </authorList>
    </citation>
    <scope>NUCLEOTIDE SEQUENCE [LARGE SCALE GENOMIC DNA]</scope>
    <source>
        <strain evidence="1 2">DSM 44610</strain>
    </source>
</reference>
<dbReference type="GO" id="GO:0010468">
    <property type="term" value="P:regulation of gene expression"/>
    <property type="evidence" value="ECO:0007669"/>
    <property type="project" value="InterPro"/>
</dbReference>
<name>A0A0F6QU82_9CORY</name>
<dbReference type="PANTHER" id="PTHR38457:SF1">
    <property type="entry name" value="REGULATOR ABRB-RELATED"/>
    <property type="match status" value="1"/>
</dbReference>
<dbReference type="Proteomes" id="UP000033566">
    <property type="component" value="Chromosome"/>
</dbReference>
<dbReference type="EMBL" id="CP011311">
    <property type="protein sequence ID" value="AKE38077.1"/>
    <property type="molecule type" value="Genomic_DNA"/>
</dbReference>
<dbReference type="OrthoDB" id="5188485at2"/>
<dbReference type="NCBIfam" id="TIGR03082">
    <property type="entry name" value="Gneg_AbrB_dup"/>
    <property type="match status" value="2"/>
</dbReference>
<dbReference type="Pfam" id="PF05145">
    <property type="entry name" value="AbrB"/>
    <property type="match status" value="1"/>
</dbReference>
<keyword evidence="2" id="KW-1185">Reference proteome</keyword>
<dbReference type="AlphaFoldDB" id="A0A0F6QU82"/>
<dbReference type="STRING" id="161896.UL81_00420"/>
<organism evidence="1 2">
    <name type="scientific">Corynebacterium camporealensis</name>
    <dbReference type="NCBI Taxonomy" id="161896"/>
    <lineage>
        <taxon>Bacteria</taxon>
        <taxon>Bacillati</taxon>
        <taxon>Actinomycetota</taxon>
        <taxon>Actinomycetes</taxon>
        <taxon>Mycobacteriales</taxon>
        <taxon>Corynebacteriaceae</taxon>
        <taxon>Corynebacterium</taxon>
    </lineage>
</organism>
<dbReference type="PIRSF" id="PIRSF038991">
    <property type="entry name" value="Protein_AbrB"/>
    <property type="match status" value="1"/>
</dbReference>
<dbReference type="GO" id="GO:0016020">
    <property type="term" value="C:membrane"/>
    <property type="evidence" value="ECO:0007669"/>
    <property type="project" value="InterPro"/>
</dbReference>
<proteinExistence type="predicted"/>
<dbReference type="RefSeq" id="WP_035106051.1">
    <property type="nucleotide sequence ID" value="NZ_CP011311.1"/>
</dbReference>
<dbReference type="PATRIC" id="fig|161896.4.peg.83"/>
<dbReference type="KEGG" id="ccj:UL81_00420"/>
<accession>A0A0F6QU82</accession>
<gene>
    <name evidence="1" type="ORF">UL81_00420</name>
</gene>
<evidence type="ECO:0000313" key="1">
    <source>
        <dbReference type="EMBL" id="AKE38077.1"/>
    </source>
</evidence>
<evidence type="ECO:0000313" key="2">
    <source>
        <dbReference type="Proteomes" id="UP000033566"/>
    </source>
</evidence>
<dbReference type="InterPro" id="IPR017516">
    <property type="entry name" value="AbrB_dup"/>
</dbReference>
<dbReference type="PANTHER" id="PTHR38457">
    <property type="entry name" value="REGULATOR ABRB-RELATED"/>
    <property type="match status" value="1"/>
</dbReference>